<dbReference type="EMBL" id="UZWD01000038">
    <property type="protein sequence ID" value="VDS06099.1"/>
    <property type="molecule type" value="Genomic_DNA"/>
</dbReference>
<comment type="subcellular location">
    <subcellularLocation>
        <location evidence="3">Cell membrane</location>
        <topology evidence="3">Multi-pass membrane protein</topology>
    </subcellularLocation>
    <subcellularLocation>
        <location evidence="2">Secreted</location>
    </subcellularLocation>
</comment>
<dbReference type="GO" id="GO:0032049">
    <property type="term" value="P:cardiolipin biosynthetic process"/>
    <property type="evidence" value="ECO:0007669"/>
    <property type="project" value="UniProtKB-UniRule"/>
</dbReference>
<evidence type="ECO:0000256" key="3">
    <source>
        <dbReference type="ARBA" id="ARBA00004651"/>
    </source>
</evidence>
<dbReference type="Gene3D" id="3.30.870.10">
    <property type="entry name" value="Endonuclease Chain A"/>
    <property type="match status" value="2"/>
</dbReference>
<dbReference type="PANTHER" id="PTHR21248:SF22">
    <property type="entry name" value="PHOSPHOLIPASE D"/>
    <property type="match status" value="1"/>
</dbReference>
<dbReference type="SUPFAM" id="SSF56024">
    <property type="entry name" value="Phospholipase D/nuclease"/>
    <property type="match status" value="2"/>
</dbReference>
<keyword evidence="6" id="KW-0964">Secreted</keyword>
<dbReference type="InterPro" id="IPR022924">
    <property type="entry name" value="Cardiolipin_synthase"/>
</dbReference>
<evidence type="ECO:0000259" key="17">
    <source>
        <dbReference type="PROSITE" id="PS50035"/>
    </source>
</evidence>
<evidence type="ECO:0000256" key="14">
    <source>
        <dbReference type="ARBA" id="ARBA00023264"/>
    </source>
</evidence>
<evidence type="ECO:0000313" key="18">
    <source>
        <dbReference type="EMBL" id="VDS06099.1"/>
    </source>
</evidence>
<keyword evidence="8 16" id="KW-0812">Transmembrane</keyword>
<proteinExistence type="predicted"/>
<evidence type="ECO:0000256" key="2">
    <source>
        <dbReference type="ARBA" id="ARBA00004613"/>
    </source>
</evidence>
<evidence type="ECO:0000256" key="6">
    <source>
        <dbReference type="ARBA" id="ARBA00022525"/>
    </source>
</evidence>
<dbReference type="EC" id="2.7.8.-" evidence="15"/>
<evidence type="ECO:0000256" key="10">
    <source>
        <dbReference type="ARBA" id="ARBA00022989"/>
    </source>
</evidence>
<evidence type="ECO:0000313" key="19">
    <source>
        <dbReference type="Proteomes" id="UP000268844"/>
    </source>
</evidence>
<keyword evidence="12 16" id="KW-0472">Membrane</keyword>
<gene>
    <name evidence="18" type="primary">clsA</name>
    <name evidence="18" type="ORF">DEVEQU_03248</name>
</gene>
<accession>A0A3S4GLZ9</accession>
<keyword evidence="10 16" id="KW-1133">Transmembrane helix</keyword>
<feature type="transmembrane region" description="Helical" evidence="16">
    <location>
        <begin position="15"/>
        <end position="34"/>
    </location>
</feature>
<sequence>MFGIDDILRAIVADLHIVALVMAAIYALAIVCAIREILNSRTSQGSIAWLLSLILLPFPTAFLYLIFGWKLFDDYATDRIKNGRANRPLRAKDLALIDRETDDKWPVQVAVSELPFLNGNDVELLIDGQATFQSIFEGIDAAQEYLLVQFYIIRDDKLGQQLAERLIARAKAGVSVYLLYDDVGSTGMPKRFRTQLRDAGIKVAGFNQRHKFMRLYGPTRINYRNHRKIVVADGKHAWVGGHNVGVEYLGENPKFGHWRDTHVRVSGPAALGCALLFREDWEWATGELLPATPPKTVDTPGDQSVLVMGSGPADKLEECAIAYTDLIGRARKRLWIVSPYFVPDTDIRTALFAARLRGVDVRIMLPDNPDHAMVWLASMAHADAMVQHDISVYRYVDGFLHQKVVLMDDEIATVGSVNFDNRSFAINFEITLWFTGKTVLDTIEDMLLTDFKSCRQVSKAEVETRSLPHYFLTQAARLLSPLL</sequence>
<dbReference type="CDD" id="cd09155">
    <property type="entry name" value="PLDc_PaCLS_like_1"/>
    <property type="match status" value="1"/>
</dbReference>
<evidence type="ECO:0000256" key="13">
    <source>
        <dbReference type="ARBA" id="ARBA00023209"/>
    </source>
</evidence>
<dbReference type="AlphaFoldDB" id="A0A3S4GLZ9"/>
<dbReference type="GO" id="GO:0005886">
    <property type="term" value="C:plasma membrane"/>
    <property type="evidence" value="ECO:0007669"/>
    <property type="project" value="UniProtKB-SubCell"/>
</dbReference>
<organism evidence="18 19">
    <name type="scientific">Devosia equisanguinis</name>
    <dbReference type="NCBI Taxonomy" id="2490941"/>
    <lineage>
        <taxon>Bacteria</taxon>
        <taxon>Pseudomonadati</taxon>
        <taxon>Pseudomonadota</taxon>
        <taxon>Alphaproteobacteria</taxon>
        <taxon>Hyphomicrobiales</taxon>
        <taxon>Devosiaceae</taxon>
        <taxon>Devosia</taxon>
    </lineage>
</organism>
<reference evidence="18 19" key="1">
    <citation type="submission" date="2018-12" db="EMBL/GenBank/DDBJ databases">
        <authorList>
            <person name="Criscuolo A."/>
        </authorList>
    </citation>
    <scope>NUCLEOTIDE SEQUENCE [LARGE SCALE GENOMIC DNA]</scope>
    <source>
        <strain evidence="18">ACIP1116281</strain>
    </source>
</reference>
<keyword evidence="5" id="KW-0444">Lipid biosynthesis</keyword>
<keyword evidence="19" id="KW-1185">Reference proteome</keyword>
<name>A0A3S4GLZ9_9HYPH</name>
<keyword evidence="14" id="KW-1208">Phospholipid metabolism</keyword>
<feature type="domain" description="PLD phosphodiesterase" evidence="17">
    <location>
        <begin position="221"/>
        <end position="248"/>
    </location>
</feature>
<evidence type="ECO:0000256" key="11">
    <source>
        <dbReference type="ARBA" id="ARBA00023098"/>
    </source>
</evidence>
<dbReference type="InterPro" id="IPR025202">
    <property type="entry name" value="PLD-like_dom"/>
</dbReference>
<evidence type="ECO:0000256" key="12">
    <source>
        <dbReference type="ARBA" id="ARBA00023136"/>
    </source>
</evidence>
<evidence type="ECO:0000256" key="15">
    <source>
        <dbReference type="NCBIfam" id="TIGR04265"/>
    </source>
</evidence>
<keyword evidence="4" id="KW-1003">Cell membrane</keyword>
<dbReference type="Pfam" id="PF13091">
    <property type="entry name" value="PLDc_2"/>
    <property type="match status" value="2"/>
</dbReference>
<dbReference type="SMART" id="SM00155">
    <property type="entry name" value="PLDc"/>
    <property type="match status" value="2"/>
</dbReference>
<dbReference type="NCBIfam" id="TIGR04265">
    <property type="entry name" value="bac_cardiolipin"/>
    <property type="match status" value="1"/>
</dbReference>
<comment type="function">
    <text evidence="1">Could be a virulence factor.</text>
</comment>
<feature type="transmembrane region" description="Helical" evidence="16">
    <location>
        <begin position="46"/>
        <end position="69"/>
    </location>
</feature>
<evidence type="ECO:0000256" key="4">
    <source>
        <dbReference type="ARBA" id="ARBA00022475"/>
    </source>
</evidence>
<dbReference type="Proteomes" id="UP000268844">
    <property type="component" value="Unassembled WGS sequence"/>
</dbReference>
<dbReference type="InterPro" id="IPR001736">
    <property type="entry name" value="PLipase_D/transphosphatidylase"/>
</dbReference>
<dbReference type="PANTHER" id="PTHR21248">
    <property type="entry name" value="CARDIOLIPIN SYNTHASE"/>
    <property type="match status" value="1"/>
</dbReference>
<protein>
    <recommendedName>
        <fullName evidence="15">Cardiolipin synthase</fullName>
        <ecNumber evidence="15">2.7.8.-</ecNumber>
    </recommendedName>
</protein>
<feature type="domain" description="PLD phosphodiesterase" evidence="17">
    <location>
        <begin position="396"/>
        <end position="423"/>
    </location>
</feature>
<keyword evidence="9" id="KW-0677">Repeat</keyword>
<evidence type="ECO:0000256" key="7">
    <source>
        <dbReference type="ARBA" id="ARBA00022679"/>
    </source>
</evidence>
<evidence type="ECO:0000256" key="8">
    <source>
        <dbReference type="ARBA" id="ARBA00022692"/>
    </source>
</evidence>
<dbReference type="Pfam" id="PF13396">
    <property type="entry name" value="PLDc_N"/>
    <property type="match status" value="1"/>
</dbReference>
<keyword evidence="7 18" id="KW-0808">Transferase</keyword>
<evidence type="ECO:0000256" key="9">
    <source>
        <dbReference type="ARBA" id="ARBA00022737"/>
    </source>
</evidence>
<dbReference type="PROSITE" id="PS50035">
    <property type="entry name" value="PLD"/>
    <property type="match status" value="2"/>
</dbReference>
<evidence type="ECO:0000256" key="5">
    <source>
        <dbReference type="ARBA" id="ARBA00022516"/>
    </source>
</evidence>
<dbReference type="GO" id="GO:0005576">
    <property type="term" value="C:extracellular region"/>
    <property type="evidence" value="ECO:0007669"/>
    <property type="project" value="UniProtKB-SubCell"/>
</dbReference>
<dbReference type="RefSeq" id="WP_223214260.1">
    <property type="nucleotide sequence ID" value="NZ_JBHTMH010000001.1"/>
</dbReference>
<dbReference type="InterPro" id="IPR027379">
    <property type="entry name" value="CLS_N"/>
</dbReference>
<evidence type="ECO:0000256" key="1">
    <source>
        <dbReference type="ARBA" id="ARBA00003145"/>
    </source>
</evidence>
<keyword evidence="11" id="KW-0443">Lipid metabolism</keyword>
<evidence type="ECO:0000256" key="16">
    <source>
        <dbReference type="SAM" id="Phobius"/>
    </source>
</evidence>
<dbReference type="GO" id="GO:0008808">
    <property type="term" value="F:cardiolipin synthase activity"/>
    <property type="evidence" value="ECO:0007669"/>
    <property type="project" value="UniProtKB-UniRule"/>
</dbReference>
<keyword evidence="13" id="KW-0594">Phospholipid biosynthesis</keyword>